<protein>
    <recommendedName>
        <fullName evidence="4">Spaetzle domain-containing protein</fullName>
    </recommendedName>
</protein>
<dbReference type="EMBL" id="JABFTP020000062">
    <property type="protein sequence ID" value="KAL3273474.1"/>
    <property type="molecule type" value="Genomic_DNA"/>
</dbReference>
<name>A0ABD2N481_9CUCU</name>
<dbReference type="InterPro" id="IPR032104">
    <property type="entry name" value="Spaetzle"/>
</dbReference>
<dbReference type="SUPFAM" id="SSF57501">
    <property type="entry name" value="Cystine-knot cytokines"/>
    <property type="match status" value="1"/>
</dbReference>
<evidence type="ECO:0000313" key="5">
    <source>
        <dbReference type="EMBL" id="KAL3273474.1"/>
    </source>
</evidence>
<dbReference type="AlphaFoldDB" id="A0ABD2N481"/>
<dbReference type="InterPro" id="IPR029034">
    <property type="entry name" value="Cystine-knot_cytokine"/>
</dbReference>
<evidence type="ECO:0000256" key="1">
    <source>
        <dbReference type="ARBA" id="ARBA00022729"/>
    </source>
</evidence>
<keyword evidence="1" id="KW-0732">Signal</keyword>
<dbReference type="Proteomes" id="UP001516400">
    <property type="component" value="Unassembled WGS sequence"/>
</dbReference>
<dbReference type="InterPro" id="IPR052444">
    <property type="entry name" value="Spz/Toll_ligand-like"/>
</dbReference>
<keyword evidence="2" id="KW-1015">Disulfide bond</keyword>
<dbReference type="Pfam" id="PF16077">
    <property type="entry name" value="Spaetzle"/>
    <property type="match status" value="1"/>
</dbReference>
<feature type="domain" description="Spaetzle" evidence="4">
    <location>
        <begin position="182"/>
        <end position="278"/>
    </location>
</feature>
<evidence type="ECO:0000256" key="3">
    <source>
        <dbReference type="ARBA" id="ARBA00023180"/>
    </source>
</evidence>
<keyword evidence="6" id="KW-1185">Reference proteome</keyword>
<dbReference type="PANTHER" id="PTHR23199:SF16">
    <property type="entry name" value="PROTEIN SPAETZLE 5"/>
    <property type="match status" value="1"/>
</dbReference>
<comment type="caution">
    <text evidence="5">The sequence shown here is derived from an EMBL/GenBank/DDBJ whole genome shotgun (WGS) entry which is preliminary data.</text>
</comment>
<dbReference type="Gene3D" id="2.10.90.10">
    <property type="entry name" value="Cystine-knot cytokines"/>
    <property type="match status" value="1"/>
</dbReference>
<dbReference type="PANTHER" id="PTHR23199">
    <property type="entry name" value="NEUROTROPHIN 1-RELATED"/>
    <property type="match status" value="1"/>
</dbReference>
<accession>A0ABD2N481</accession>
<sequence>MFLARQAHYNHGSLVIDETQHEFLPKTETYPASKYPSSLENMNFTTSAPFQEVHSHWQRMQTFANVNESTNISESFLDGSNRHHDGLAPQNVRYRYKANAPQPHPFQDVSRSFGPSTPHFRTNFIWNRDVNKFTYMLDRVKRSELFRRHMREIRESPFKKNFTGEVKYKRSKRQNGEMDGETLCQTTSKFIMPKTALNKHGAWMYVVNMENTNEKYTQLVKSEVCVSQTCSSLCALPSGYTSKCEQRYIQKRLIALKEQGDQLYTDLFWIPSCCVCTVQRN</sequence>
<evidence type="ECO:0000313" key="6">
    <source>
        <dbReference type="Proteomes" id="UP001516400"/>
    </source>
</evidence>
<proteinExistence type="predicted"/>
<reference evidence="5 6" key="1">
    <citation type="journal article" date="2021" name="BMC Biol.">
        <title>Horizontally acquired antibacterial genes associated with adaptive radiation of ladybird beetles.</title>
        <authorList>
            <person name="Li H.S."/>
            <person name="Tang X.F."/>
            <person name="Huang Y.H."/>
            <person name="Xu Z.Y."/>
            <person name="Chen M.L."/>
            <person name="Du X.Y."/>
            <person name="Qiu B.Y."/>
            <person name="Chen P.T."/>
            <person name="Zhang W."/>
            <person name="Slipinski A."/>
            <person name="Escalona H.E."/>
            <person name="Waterhouse R.M."/>
            <person name="Zwick A."/>
            <person name="Pang H."/>
        </authorList>
    </citation>
    <scope>NUCLEOTIDE SEQUENCE [LARGE SCALE GENOMIC DNA]</scope>
    <source>
        <strain evidence="5">SYSU2018</strain>
    </source>
</reference>
<gene>
    <name evidence="5" type="ORF">HHI36_014917</name>
</gene>
<dbReference type="GO" id="GO:0005615">
    <property type="term" value="C:extracellular space"/>
    <property type="evidence" value="ECO:0007669"/>
    <property type="project" value="UniProtKB-ARBA"/>
</dbReference>
<organism evidence="5 6">
    <name type="scientific">Cryptolaemus montrouzieri</name>
    <dbReference type="NCBI Taxonomy" id="559131"/>
    <lineage>
        <taxon>Eukaryota</taxon>
        <taxon>Metazoa</taxon>
        <taxon>Ecdysozoa</taxon>
        <taxon>Arthropoda</taxon>
        <taxon>Hexapoda</taxon>
        <taxon>Insecta</taxon>
        <taxon>Pterygota</taxon>
        <taxon>Neoptera</taxon>
        <taxon>Endopterygota</taxon>
        <taxon>Coleoptera</taxon>
        <taxon>Polyphaga</taxon>
        <taxon>Cucujiformia</taxon>
        <taxon>Coccinelloidea</taxon>
        <taxon>Coccinellidae</taxon>
        <taxon>Scymninae</taxon>
        <taxon>Scymnini</taxon>
        <taxon>Cryptolaemus</taxon>
    </lineage>
</organism>
<evidence type="ECO:0000259" key="4">
    <source>
        <dbReference type="Pfam" id="PF16077"/>
    </source>
</evidence>
<keyword evidence="3" id="KW-0325">Glycoprotein</keyword>
<evidence type="ECO:0000256" key="2">
    <source>
        <dbReference type="ARBA" id="ARBA00023157"/>
    </source>
</evidence>